<name>A0ABT6H0C6_9BACI</name>
<dbReference type="EMBL" id="JARULN010000001">
    <property type="protein sequence ID" value="MDG5752804.1"/>
    <property type="molecule type" value="Genomic_DNA"/>
</dbReference>
<keyword evidence="3" id="KW-1185">Reference proteome</keyword>
<reference evidence="2 3" key="1">
    <citation type="submission" date="2023-04" db="EMBL/GenBank/DDBJ databases">
        <title>Ectobacillus antri isolated from activated sludge.</title>
        <authorList>
            <person name="Yan P."/>
            <person name="Liu X."/>
        </authorList>
    </citation>
    <scope>NUCLEOTIDE SEQUENCE [LARGE SCALE GENOMIC DNA]</scope>
    <source>
        <strain evidence="2 3">C18H</strain>
    </source>
</reference>
<accession>A0ABT6H0C6</accession>
<evidence type="ECO:0000313" key="3">
    <source>
        <dbReference type="Proteomes" id="UP001218246"/>
    </source>
</evidence>
<evidence type="ECO:0000259" key="1">
    <source>
        <dbReference type="Pfam" id="PF17881"/>
    </source>
</evidence>
<dbReference type="SUPFAM" id="SSF54403">
    <property type="entry name" value="Cystatin/monellin"/>
    <property type="match status" value="2"/>
</dbReference>
<sequence length="159" mass="18632">MKKWIFIIFCIFLGVMVTVVNVYNTAVRSKDKGIIQAEELARKKANLINIASTDYYHGMTAYHVIEGKDENGTSWFVWVPNNKKQKVLVKRKSEGITEQEAIQILLNDRKRNVKRIEKVKLGAEKGVPLWEITYIDEESRYSYYYLNFIDGKYEGYYSI</sequence>
<dbReference type="Proteomes" id="UP001218246">
    <property type="component" value="Unassembled WGS sequence"/>
</dbReference>
<dbReference type="InterPro" id="IPR041401">
    <property type="entry name" value="TseB-like_dom"/>
</dbReference>
<proteinExistence type="predicted"/>
<comment type="caution">
    <text evidence="2">The sequence shown here is derived from an EMBL/GenBank/DDBJ whole genome shotgun (WGS) entry which is preliminary data.</text>
</comment>
<dbReference type="RefSeq" id="WP_124563908.1">
    <property type="nucleotide sequence ID" value="NZ_JARRRY010000001.1"/>
</dbReference>
<evidence type="ECO:0000313" key="2">
    <source>
        <dbReference type="EMBL" id="MDG5752804.1"/>
    </source>
</evidence>
<protein>
    <submittedName>
        <fullName evidence="2">DUF5590 domain-containing protein</fullName>
    </submittedName>
</protein>
<organism evidence="2 3">
    <name type="scientific">Ectobacillus antri</name>
    <dbReference type="NCBI Taxonomy" id="2486280"/>
    <lineage>
        <taxon>Bacteria</taxon>
        <taxon>Bacillati</taxon>
        <taxon>Bacillota</taxon>
        <taxon>Bacilli</taxon>
        <taxon>Bacillales</taxon>
        <taxon>Bacillaceae</taxon>
        <taxon>Ectobacillus</taxon>
    </lineage>
</organism>
<dbReference type="InterPro" id="IPR046350">
    <property type="entry name" value="Cystatin_sf"/>
</dbReference>
<dbReference type="Gene3D" id="3.10.450.40">
    <property type="match status" value="2"/>
</dbReference>
<dbReference type="Pfam" id="PF17881">
    <property type="entry name" value="TseB"/>
    <property type="match status" value="1"/>
</dbReference>
<gene>
    <name evidence="2" type="ORF">P6P90_02150</name>
</gene>
<feature type="domain" description="Cell wall elongation regulator TseB-like" evidence="1">
    <location>
        <begin position="36"/>
        <end position="80"/>
    </location>
</feature>